<evidence type="ECO:0000313" key="8">
    <source>
        <dbReference type="EMBL" id="KJD37275.1"/>
    </source>
</evidence>
<comment type="similarity">
    <text evidence="2">Belongs to the SusD family.</text>
</comment>
<keyword evidence="5" id="KW-0998">Cell outer membrane</keyword>
<evidence type="ECO:0000256" key="2">
    <source>
        <dbReference type="ARBA" id="ARBA00006275"/>
    </source>
</evidence>
<accession>A0A0D7WDQ6</accession>
<name>A0A0D7WDQ6_9FLAO</name>
<dbReference type="STRING" id="1435349.PW52_02345"/>
<dbReference type="PATRIC" id="fig|1435349.4.peg.487"/>
<reference evidence="8 9" key="1">
    <citation type="submission" date="2014-11" db="EMBL/GenBank/DDBJ databases">
        <title>Tamlana sedimentorum sp. nov., isolated from shallow sand sediments of the Sea of Japan.</title>
        <authorList>
            <person name="Romanenko L.A."/>
        </authorList>
    </citation>
    <scope>NUCLEOTIDE SEQUENCE [LARGE SCALE GENOMIC DNA]</scope>
    <source>
        <strain evidence="8 9">JCM 19808</strain>
    </source>
</reference>
<evidence type="ECO:0000256" key="4">
    <source>
        <dbReference type="ARBA" id="ARBA00023136"/>
    </source>
</evidence>
<dbReference type="OrthoDB" id="5694214at2"/>
<comment type="caution">
    <text evidence="8">The sequence shown here is derived from an EMBL/GenBank/DDBJ whole genome shotgun (WGS) entry which is preliminary data.</text>
</comment>
<dbReference type="AlphaFoldDB" id="A0A0D7WDQ6"/>
<protein>
    <recommendedName>
        <fullName evidence="10">Carbohydrate-binding protein SusD</fullName>
    </recommendedName>
</protein>
<dbReference type="InterPro" id="IPR011990">
    <property type="entry name" value="TPR-like_helical_dom_sf"/>
</dbReference>
<dbReference type="Pfam" id="PF07980">
    <property type="entry name" value="SusD_RagB"/>
    <property type="match status" value="1"/>
</dbReference>
<keyword evidence="3" id="KW-0732">Signal</keyword>
<dbReference type="SUPFAM" id="SSF48452">
    <property type="entry name" value="TPR-like"/>
    <property type="match status" value="1"/>
</dbReference>
<dbReference type="PROSITE" id="PS51257">
    <property type="entry name" value="PROKAR_LIPOPROTEIN"/>
    <property type="match status" value="1"/>
</dbReference>
<dbReference type="InterPro" id="IPR012944">
    <property type="entry name" value="SusD_RagB_dom"/>
</dbReference>
<evidence type="ECO:0000256" key="3">
    <source>
        <dbReference type="ARBA" id="ARBA00022729"/>
    </source>
</evidence>
<dbReference type="EMBL" id="JTDW01000001">
    <property type="protein sequence ID" value="KJD37275.1"/>
    <property type="molecule type" value="Genomic_DNA"/>
</dbReference>
<evidence type="ECO:0000313" key="9">
    <source>
        <dbReference type="Proteomes" id="UP000032578"/>
    </source>
</evidence>
<feature type="domain" description="RagB/SusD" evidence="6">
    <location>
        <begin position="310"/>
        <end position="628"/>
    </location>
</feature>
<dbReference type="RefSeq" id="WP_044631264.1">
    <property type="nucleotide sequence ID" value="NZ_JTDW01000001.1"/>
</dbReference>
<sequence>MKKIHKLIFSIVFLFVFSCEDYIDIVPDNVATFDLVFNNRTNAKKFFFTLYGYLPGFSDYNDNVALVGGDEIWTHQTWTAMTFSQGEQSKASPLFDHWGDGNRITPHIALRDCNIFLNRINDVPDMTQEEKDRWTAEAKFLKAYFHFHLLRMYGPIPIIDENIEVSEDIISVRIGRDPVDEVVDYVVTLLDEAIAGLPSQIFLEGDELGRATQPIAAMLKAKVLALSASPQFNGNSVYASWTDDEGTPYINQTYDENKWQLAADACKEAIDYAHAGGHSLFTFNSSYALSDETLYKMNLRGAITDRWNDEIIWGQAYNPTTSNIQNVSFPRIDPAWVGQTAGQVNSYYSAPLHIAEQFYSINGVPIEEDTTYDYAGRYNLTTGDEANQFYVKQGYETIGLHLNREPRFYASLAADGVLSYDVNNEADDTNLFHVDAKNGGVSGYINERQYNQTGYWPKKLVHYKSFIANDSYTAENYSWPVYRLADLYLLYAECLNEAQGPSTEVYQYIDEVRERSGLEGVVNAWASYSSNPSKPTTKEGLRDIIHDERLIELAFEGHRFWDLRRWYKAHVVLNSTPMEGWSFSRATPETYYTIDNYGFTEFSIRDYFWPISEADILANPNLDQAFGW</sequence>
<comment type="subcellular location">
    <subcellularLocation>
        <location evidence="1">Cell outer membrane</location>
    </subcellularLocation>
</comment>
<dbReference type="InterPro" id="IPR033985">
    <property type="entry name" value="SusD-like_N"/>
</dbReference>
<gene>
    <name evidence="8" type="ORF">PW52_02345</name>
</gene>
<evidence type="ECO:0000259" key="7">
    <source>
        <dbReference type="Pfam" id="PF14322"/>
    </source>
</evidence>
<dbReference type="GO" id="GO:0009279">
    <property type="term" value="C:cell outer membrane"/>
    <property type="evidence" value="ECO:0007669"/>
    <property type="project" value="UniProtKB-SubCell"/>
</dbReference>
<dbReference type="Proteomes" id="UP000032578">
    <property type="component" value="Unassembled WGS sequence"/>
</dbReference>
<evidence type="ECO:0000259" key="6">
    <source>
        <dbReference type="Pfam" id="PF07980"/>
    </source>
</evidence>
<evidence type="ECO:0000256" key="1">
    <source>
        <dbReference type="ARBA" id="ARBA00004442"/>
    </source>
</evidence>
<organism evidence="8 9">
    <name type="scientific">Neotamlana sedimentorum</name>
    <dbReference type="NCBI Taxonomy" id="1435349"/>
    <lineage>
        <taxon>Bacteria</taxon>
        <taxon>Pseudomonadati</taxon>
        <taxon>Bacteroidota</taxon>
        <taxon>Flavobacteriia</taxon>
        <taxon>Flavobacteriales</taxon>
        <taxon>Flavobacteriaceae</taxon>
        <taxon>Neotamlana</taxon>
    </lineage>
</organism>
<evidence type="ECO:0008006" key="10">
    <source>
        <dbReference type="Google" id="ProtNLM"/>
    </source>
</evidence>
<dbReference type="Gene3D" id="1.25.40.390">
    <property type="match status" value="1"/>
</dbReference>
<keyword evidence="9" id="KW-1185">Reference proteome</keyword>
<evidence type="ECO:0000256" key="5">
    <source>
        <dbReference type="ARBA" id="ARBA00023237"/>
    </source>
</evidence>
<dbReference type="Pfam" id="PF14322">
    <property type="entry name" value="SusD-like_3"/>
    <property type="match status" value="1"/>
</dbReference>
<keyword evidence="4" id="KW-0472">Membrane</keyword>
<proteinExistence type="inferred from homology"/>
<feature type="domain" description="SusD-like N-terminal" evidence="7">
    <location>
        <begin position="108"/>
        <end position="202"/>
    </location>
</feature>